<dbReference type="Gene3D" id="3.20.20.80">
    <property type="entry name" value="Glycosidases"/>
    <property type="match status" value="1"/>
</dbReference>
<evidence type="ECO:0000313" key="4">
    <source>
        <dbReference type="Proteomes" id="UP000663868"/>
    </source>
</evidence>
<evidence type="ECO:0000259" key="2">
    <source>
        <dbReference type="Pfam" id="PF26410"/>
    </source>
</evidence>
<sequence length="63" mass="7320">MRAVMCLNNFWHWSGGFAQYVVWAGGANSIPYPGDYDAFELFAARFYELPRAVELFNNHIQFI</sequence>
<accession>A0A820RR39</accession>
<name>A0A820RR39_9BILA</name>
<gene>
    <name evidence="3" type="ORF">KXQ929_LOCUS53394</name>
</gene>
<comment type="caution">
    <text evidence="3">The sequence shown here is derived from an EMBL/GenBank/DDBJ whole genome shotgun (WGS) entry which is preliminary data.</text>
</comment>
<evidence type="ECO:0000313" key="3">
    <source>
        <dbReference type="EMBL" id="CAF4441121.1"/>
    </source>
</evidence>
<dbReference type="AlphaFoldDB" id="A0A820RR39"/>
<feature type="domain" description="Glycoside hydrolase family 5" evidence="2">
    <location>
        <begin position="1"/>
        <end position="62"/>
    </location>
</feature>
<organism evidence="3 4">
    <name type="scientific">Adineta steineri</name>
    <dbReference type="NCBI Taxonomy" id="433720"/>
    <lineage>
        <taxon>Eukaryota</taxon>
        <taxon>Metazoa</taxon>
        <taxon>Spiralia</taxon>
        <taxon>Gnathifera</taxon>
        <taxon>Rotifera</taxon>
        <taxon>Eurotatoria</taxon>
        <taxon>Bdelloidea</taxon>
        <taxon>Adinetida</taxon>
        <taxon>Adinetidae</taxon>
        <taxon>Adineta</taxon>
    </lineage>
</organism>
<feature type="non-terminal residue" evidence="3">
    <location>
        <position position="63"/>
    </location>
</feature>
<dbReference type="Proteomes" id="UP000663868">
    <property type="component" value="Unassembled WGS sequence"/>
</dbReference>
<evidence type="ECO:0000256" key="1">
    <source>
        <dbReference type="ARBA" id="ARBA00022801"/>
    </source>
</evidence>
<dbReference type="EMBL" id="CAJOBB010030063">
    <property type="protein sequence ID" value="CAF4441121.1"/>
    <property type="molecule type" value="Genomic_DNA"/>
</dbReference>
<proteinExistence type="predicted"/>
<dbReference type="InterPro" id="IPR001547">
    <property type="entry name" value="Glyco_hydro_5"/>
</dbReference>
<dbReference type="Pfam" id="PF26410">
    <property type="entry name" value="GH5_mannosidase"/>
    <property type="match status" value="1"/>
</dbReference>
<protein>
    <recommendedName>
        <fullName evidence="2">Glycoside hydrolase family 5 domain-containing protein</fullName>
    </recommendedName>
</protein>
<keyword evidence="1" id="KW-0378">Hydrolase</keyword>
<reference evidence="3" key="1">
    <citation type="submission" date="2021-02" db="EMBL/GenBank/DDBJ databases">
        <authorList>
            <person name="Nowell W R."/>
        </authorList>
    </citation>
    <scope>NUCLEOTIDE SEQUENCE</scope>
</reference>